<dbReference type="EMBL" id="LR797181">
    <property type="protein sequence ID" value="CAB4192468.1"/>
    <property type="molecule type" value="Genomic_DNA"/>
</dbReference>
<name>A0A6J5RFQ7_9CAUD</name>
<sequence>MPNTLTSSQVAKVLAGTDFPMAFPSRVNAINVKFTQSGTSLSTGDVIQFVAVPDHARILDVMVSRDSGVVDSMILSVGDASNTSRWISSGSMSATTGVYMLRAQNGQGLNYLISLSSSNEAVAVETIDLTVVSLSPCVTGSYQMTVFYMYEPGESG</sequence>
<organism evidence="1">
    <name type="scientific">uncultured Caudovirales phage</name>
    <dbReference type="NCBI Taxonomy" id="2100421"/>
    <lineage>
        <taxon>Viruses</taxon>
        <taxon>Duplodnaviria</taxon>
        <taxon>Heunggongvirae</taxon>
        <taxon>Uroviricota</taxon>
        <taxon>Caudoviricetes</taxon>
        <taxon>Peduoviridae</taxon>
        <taxon>Maltschvirus</taxon>
        <taxon>Maltschvirus maltsch</taxon>
    </lineage>
</organism>
<accession>A0A6J5RFQ7</accession>
<protein>
    <submittedName>
        <fullName evidence="1">Uncharacterized protein</fullName>
    </submittedName>
</protein>
<proteinExistence type="predicted"/>
<reference evidence="1" key="1">
    <citation type="submission" date="2020-05" db="EMBL/GenBank/DDBJ databases">
        <authorList>
            <person name="Chiriac C."/>
            <person name="Salcher M."/>
            <person name="Ghai R."/>
            <person name="Kavagutti S V."/>
        </authorList>
    </citation>
    <scope>NUCLEOTIDE SEQUENCE</scope>
</reference>
<gene>
    <name evidence="1" type="ORF">UFOVP1244_30</name>
</gene>
<evidence type="ECO:0000313" key="1">
    <source>
        <dbReference type="EMBL" id="CAB4192468.1"/>
    </source>
</evidence>